<protein>
    <recommendedName>
        <fullName evidence="4">Lipoprotein</fullName>
    </recommendedName>
</protein>
<keyword evidence="3" id="KW-1185">Reference proteome</keyword>
<dbReference type="AlphaFoldDB" id="A0A9X4AZM0"/>
<dbReference type="Proteomes" id="UP001141183">
    <property type="component" value="Unassembled WGS sequence"/>
</dbReference>
<name>A0A9X4AZM0_9CLOT</name>
<organism evidence="2 3">
    <name type="scientific">Clostridium tertium</name>
    <dbReference type="NCBI Taxonomy" id="1559"/>
    <lineage>
        <taxon>Bacteria</taxon>
        <taxon>Bacillati</taxon>
        <taxon>Bacillota</taxon>
        <taxon>Clostridia</taxon>
        <taxon>Eubacteriales</taxon>
        <taxon>Clostridiaceae</taxon>
        <taxon>Clostridium</taxon>
    </lineage>
</organism>
<sequence length="215" mass="24548">MKTKKIFLLLISLLITFNFTSCKNSNSKDNTADNNSIEENVQSDNTIKEEPKVPTSFEAFGKSYTSSKDINSIEKSTNVYDDQTSIYYTAGEYKEIDFINDLLYSYLNEDNSIYNYLISYSNTNEKGYEPISESDKEKLKKDLSSLRSQMDLANGEEMVVRLDRVTYEGLDPNTNSGHSFKIRVAISRVGATIVPWNYFTVTVFEDGNKLMAHLF</sequence>
<reference evidence="2" key="1">
    <citation type="submission" date="2022-05" db="EMBL/GenBank/DDBJ databases">
        <title>Draft genome sequence of Clostridium tertium strain CP3 isolated from Peru.</title>
        <authorList>
            <person name="Hurtado R."/>
            <person name="Lima L."/>
            <person name="Sousa T."/>
            <person name="Jaiswal A.K."/>
            <person name="Tiwari S."/>
            <person name="Maturrano L."/>
            <person name="Brenig B."/>
            <person name="Azevedo V."/>
        </authorList>
    </citation>
    <scope>NUCLEOTIDE SEQUENCE</scope>
    <source>
        <strain evidence="2">CP3</strain>
    </source>
</reference>
<comment type="caution">
    <text evidence="2">The sequence shown here is derived from an EMBL/GenBank/DDBJ whole genome shotgun (WGS) entry which is preliminary data.</text>
</comment>
<evidence type="ECO:0000313" key="3">
    <source>
        <dbReference type="Proteomes" id="UP001141183"/>
    </source>
</evidence>
<feature type="chain" id="PRO_5040800716" description="Lipoprotein" evidence="1">
    <location>
        <begin position="21"/>
        <end position="215"/>
    </location>
</feature>
<evidence type="ECO:0000313" key="2">
    <source>
        <dbReference type="EMBL" id="MDC4238942.1"/>
    </source>
</evidence>
<dbReference type="EMBL" id="JAMRYU010000001">
    <property type="protein sequence ID" value="MDC4238942.1"/>
    <property type="molecule type" value="Genomic_DNA"/>
</dbReference>
<feature type="signal peptide" evidence="1">
    <location>
        <begin position="1"/>
        <end position="20"/>
    </location>
</feature>
<gene>
    <name evidence="2" type="ORF">NE398_02000</name>
</gene>
<evidence type="ECO:0000256" key="1">
    <source>
        <dbReference type="SAM" id="SignalP"/>
    </source>
</evidence>
<evidence type="ECO:0008006" key="4">
    <source>
        <dbReference type="Google" id="ProtNLM"/>
    </source>
</evidence>
<keyword evidence="1" id="KW-0732">Signal</keyword>
<accession>A0A9X4AZM0</accession>
<proteinExistence type="predicted"/>
<dbReference type="RefSeq" id="WP_111927914.1">
    <property type="nucleotide sequence ID" value="NZ_JADPFN010000014.1"/>
</dbReference>